<dbReference type="AlphaFoldDB" id="A0A6P5KNB3"/>
<dbReference type="Proteomes" id="UP000515140">
    <property type="component" value="Unplaced"/>
</dbReference>
<accession>A0A6P5KNB3</accession>
<evidence type="ECO:0000256" key="3">
    <source>
        <dbReference type="SAM" id="Phobius"/>
    </source>
</evidence>
<dbReference type="GeneID" id="110211296"/>
<dbReference type="SUPFAM" id="SSF48726">
    <property type="entry name" value="Immunoglobulin"/>
    <property type="match status" value="1"/>
</dbReference>
<feature type="transmembrane region" description="Helical" evidence="3">
    <location>
        <begin position="105"/>
        <end position="126"/>
    </location>
</feature>
<dbReference type="KEGG" id="pcw:110211296"/>
<name>A0A6P5KNB3_PHACI</name>
<dbReference type="Gene3D" id="2.60.40.10">
    <property type="entry name" value="Immunoglobulins"/>
    <property type="match status" value="2"/>
</dbReference>
<evidence type="ECO:0000313" key="5">
    <source>
        <dbReference type="RefSeq" id="XP_020846192.1"/>
    </source>
</evidence>
<dbReference type="InterPro" id="IPR051755">
    <property type="entry name" value="Ig-like_CS_Receptor"/>
</dbReference>
<organism evidence="4 5">
    <name type="scientific">Phascolarctos cinereus</name>
    <name type="common">Koala</name>
    <dbReference type="NCBI Taxonomy" id="38626"/>
    <lineage>
        <taxon>Eukaryota</taxon>
        <taxon>Metazoa</taxon>
        <taxon>Chordata</taxon>
        <taxon>Craniata</taxon>
        <taxon>Vertebrata</taxon>
        <taxon>Euteleostomi</taxon>
        <taxon>Mammalia</taxon>
        <taxon>Metatheria</taxon>
        <taxon>Diprotodontia</taxon>
        <taxon>Phascolarctidae</taxon>
        <taxon>Phascolarctos</taxon>
    </lineage>
</organism>
<sequence>MTQSNTDFSISISHITPLDSGTYDCMKFKKGTPSIEYKSGKGKHQTSTGFSPKNISLKWLKNGTELPALWTHFFPEGDSVSYNLTSTVQELLTPSDVHSKVICELFVIFLLGLKVLLLFNVSIFFVHRKQKTTASGANLYFKCSSAPPPQSQLPPTFRQGPGLG</sequence>
<protein>
    <submittedName>
        <fullName evidence="5">Signal-regulatory protein beta-1-like</fullName>
    </submittedName>
</protein>
<reference evidence="5" key="1">
    <citation type="submission" date="2025-08" db="UniProtKB">
        <authorList>
            <consortium name="RefSeq"/>
        </authorList>
    </citation>
    <scope>IDENTIFICATION</scope>
    <source>
        <tissue evidence="5">Spleen</tissue>
    </source>
</reference>
<keyword evidence="1" id="KW-1015">Disulfide bond</keyword>
<dbReference type="PANTHER" id="PTHR19971">
    <property type="entry name" value="SIGNAL-REGULATORY PROTEIN BETA"/>
    <property type="match status" value="1"/>
</dbReference>
<dbReference type="InParanoid" id="A0A6P5KNB3"/>
<proteinExistence type="predicted"/>
<evidence type="ECO:0000256" key="1">
    <source>
        <dbReference type="ARBA" id="ARBA00023157"/>
    </source>
</evidence>
<keyword evidence="3" id="KW-0472">Membrane</keyword>
<keyword evidence="2" id="KW-0325">Glycoprotein</keyword>
<keyword evidence="4" id="KW-1185">Reference proteome</keyword>
<evidence type="ECO:0000256" key="2">
    <source>
        <dbReference type="ARBA" id="ARBA00023180"/>
    </source>
</evidence>
<dbReference type="RefSeq" id="XP_020846192.1">
    <property type="nucleotide sequence ID" value="XM_020990533.1"/>
</dbReference>
<evidence type="ECO:0000313" key="4">
    <source>
        <dbReference type="Proteomes" id="UP000515140"/>
    </source>
</evidence>
<gene>
    <name evidence="5" type="primary">LOC110211296</name>
</gene>
<dbReference type="InterPro" id="IPR013783">
    <property type="entry name" value="Ig-like_fold"/>
</dbReference>
<keyword evidence="3" id="KW-1133">Transmembrane helix</keyword>
<dbReference type="InterPro" id="IPR036179">
    <property type="entry name" value="Ig-like_dom_sf"/>
</dbReference>
<keyword evidence="3" id="KW-0812">Transmembrane</keyword>